<proteinExistence type="predicted"/>
<dbReference type="Gene3D" id="1.20.1280.50">
    <property type="match status" value="1"/>
</dbReference>
<dbReference type="PROSITE" id="PS50181">
    <property type="entry name" value="FBOX"/>
    <property type="match status" value="1"/>
</dbReference>
<dbReference type="InterPro" id="IPR036047">
    <property type="entry name" value="F-box-like_dom_sf"/>
</dbReference>
<feature type="domain" description="F-box" evidence="1">
    <location>
        <begin position="2"/>
        <end position="47"/>
    </location>
</feature>
<dbReference type="AlphaFoldDB" id="A0AA40EFN0"/>
<keyword evidence="3" id="KW-1185">Reference proteome</keyword>
<gene>
    <name evidence="2" type="ORF">B0T18DRAFT_239557</name>
</gene>
<dbReference type="EMBL" id="JAUKUD010000007">
    <property type="protein sequence ID" value="KAK0738125.1"/>
    <property type="molecule type" value="Genomic_DNA"/>
</dbReference>
<reference evidence="2" key="1">
    <citation type="submission" date="2023-06" db="EMBL/GenBank/DDBJ databases">
        <title>Genome-scale phylogeny and comparative genomics of the fungal order Sordariales.</title>
        <authorList>
            <consortium name="Lawrence Berkeley National Laboratory"/>
            <person name="Hensen N."/>
            <person name="Bonometti L."/>
            <person name="Westerberg I."/>
            <person name="Brannstrom I.O."/>
            <person name="Guillou S."/>
            <person name="Cros-Aarteil S."/>
            <person name="Calhoun S."/>
            <person name="Haridas S."/>
            <person name="Kuo A."/>
            <person name="Mondo S."/>
            <person name="Pangilinan J."/>
            <person name="Riley R."/>
            <person name="LaButti K."/>
            <person name="Andreopoulos B."/>
            <person name="Lipzen A."/>
            <person name="Chen C."/>
            <person name="Yanf M."/>
            <person name="Daum C."/>
            <person name="Ng V."/>
            <person name="Clum A."/>
            <person name="Steindorff A."/>
            <person name="Ohm R."/>
            <person name="Martin F."/>
            <person name="Silar P."/>
            <person name="Natvig D."/>
            <person name="Lalanne C."/>
            <person name="Gautier V."/>
            <person name="Ament-velasquez S.L."/>
            <person name="Kruys A."/>
            <person name="Hutchinson M.I."/>
            <person name="Powell A.J."/>
            <person name="Barry K."/>
            <person name="Miller A.N."/>
            <person name="Grigoriev I.V."/>
            <person name="Debuchy R."/>
            <person name="Gladieux P."/>
            <person name="Thoren M.H."/>
            <person name="Johannesson H."/>
        </authorList>
    </citation>
    <scope>NUCLEOTIDE SEQUENCE</scope>
    <source>
        <strain evidence="2">SMH3187-1</strain>
    </source>
</reference>
<dbReference type="SMART" id="SM00256">
    <property type="entry name" value="FBOX"/>
    <property type="match status" value="1"/>
</dbReference>
<dbReference type="Pfam" id="PF12937">
    <property type="entry name" value="F-box-like"/>
    <property type="match status" value="1"/>
</dbReference>
<dbReference type="InterPro" id="IPR001810">
    <property type="entry name" value="F-box_dom"/>
</dbReference>
<evidence type="ECO:0000313" key="2">
    <source>
        <dbReference type="EMBL" id="KAK0738125.1"/>
    </source>
</evidence>
<dbReference type="SUPFAM" id="SSF81383">
    <property type="entry name" value="F-box domain"/>
    <property type="match status" value="1"/>
</dbReference>
<evidence type="ECO:0000259" key="1">
    <source>
        <dbReference type="PROSITE" id="PS50181"/>
    </source>
</evidence>
<dbReference type="PANTHER" id="PTHR42057:SF2">
    <property type="entry name" value="F-BOX DOMAIN PROTEIN (AFU_ORTHOLOGUE AFUA_4G00200)-RELATED"/>
    <property type="match status" value="1"/>
</dbReference>
<dbReference type="CDD" id="cd09917">
    <property type="entry name" value="F-box_SF"/>
    <property type="match status" value="1"/>
</dbReference>
<accession>A0AA40EFN0</accession>
<sequence length="219" mass="25032">MTLNIVSLPEEIIFNIFTPLERNELCSLRLVCHRLHSTATQTLFSLVCLYASDESLARYNRIIQHPSFKTYVRHVELNTLTDKKNAIHDPRLHAFMAELRTTVLAPDCTANLRTLALYQTTFHFGFAPKLDLRGTHFPRLRTLALGRYTFTHAWQLEWLGGHGGTLEEVYFDDYIVIYYAKLMGCGVDGEGYPVFESPGGGRRRWGLVGGRIIIFGFMT</sequence>
<comment type="caution">
    <text evidence="2">The sequence shown here is derived from an EMBL/GenBank/DDBJ whole genome shotgun (WGS) entry which is preliminary data.</text>
</comment>
<evidence type="ECO:0000313" key="3">
    <source>
        <dbReference type="Proteomes" id="UP001172155"/>
    </source>
</evidence>
<name>A0AA40EFN0_9PEZI</name>
<dbReference type="Proteomes" id="UP001172155">
    <property type="component" value="Unassembled WGS sequence"/>
</dbReference>
<dbReference type="PANTHER" id="PTHR42057">
    <property type="entry name" value="F-BOX DOMAIN PROTEIN (AFU_ORTHOLOGUE AFUA_4G00200)"/>
    <property type="match status" value="1"/>
</dbReference>
<protein>
    <recommendedName>
        <fullName evidence="1">F-box domain-containing protein</fullName>
    </recommendedName>
</protein>
<organism evidence="2 3">
    <name type="scientific">Schizothecium vesticola</name>
    <dbReference type="NCBI Taxonomy" id="314040"/>
    <lineage>
        <taxon>Eukaryota</taxon>
        <taxon>Fungi</taxon>
        <taxon>Dikarya</taxon>
        <taxon>Ascomycota</taxon>
        <taxon>Pezizomycotina</taxon>
        <taxon>Sordariomycetes</taxon>
        <taxon>Sordariomycetidae</taxon>
        <taxon>Sordariales</taxon>
        <taxon>Schizotheciaceae</taxon>
        <taxon>Schizothecium</taxon>
    </lineage>
</organism>